<dbReference type="GO" id="GO:0030170">
    <property type="term" value="F:pyridoxal phosphate binding"/>
    <property type="evidence" value="ECO:0007669"/>
    <property type="project" value="InterPro"/>
</dbReference>
<dbReference type="PANTHER" id="PTHR48078">
    <property type="entry name" value="THREONINE DEHYDRATASE, MITOCHONDRIAL-RELATED"/>
    <property type="match status" value="1"/>
</dbReference>
<proteinExistence type="inferred from homology"/>
<name>A0AB34J7R5_PRYPA</name>
<dbReference type="GO" id="GO:0006567">
    <property type="term" value="P:L-threonine catabolic process"/>
    <property type="evidence" value="ECO:0007669"/>
    <property type="project" value="TreeGrafter"/>
</dbReference>
<evidence type="ECO:0000313" key="13">
    <source>
        <dbReference type="EMBL" id="KAL1515216.1"/>
    </source>
</evidence>
<comment type="catalytic activity">
    <reaction evidence="1 11">
        <text>L-threonine = 2-oxobutanoate + NH4(+)</text>
        <dbReference type="Rhea" id="RHEA:22108"/>
        <dbReference type="ChEBI" id="CHEBI:16763"/>
        <dbReference type="ChEBI" id="CHEBI:28938"/>
        <dbReference type="ChEBI" id="CHEBI:57926"/>
        <dbReference type="EC" id="4.3.1.19"/>
    </reaction>
</comment>
<evidence type="ECO:0000259" key="12">
    <source>
        <dbReference type="PROSITE" id="PS51672"/>
    </source>
</evidence>
<comment type="similarity">
    <text evidence="4 11">Belongs to the serine/threonine dehydratase family.</text>
</comment>
<dbReference type="NCBIfam" id="NF006674">
    <property type="entry name" value="PRK09224.1"/>
    <property type="match status" value="1"/>
</dbReference>
<dbReference type="InterPro" id="IPR005787">
    <property type="entry name" value="Thr_deHydtase_biosynth"/>
</dbReference>
<evidence type="ECO:0000256" key="3">
    <source>
        <dbReference type="ARBA" id="ARBA00004810"/>
    </source>
</evidence>
<keyword evidence="10 11" id="KW-0100">Branched-chain amino acid biosynthesis</keyword>
<dbReference type="PANTHER" id="PTHR48078:SF11">
    <property type="entry name" value="THREONINE DEHYDRATASE, MITOCHONDRIAL"/>
    <property type="match status" value="1"/>
</dbReference>
<dbReference type="InterPro" id="IPR050147">
    <property type="entry name" value="Ser/Thr_Dehydratase"/>
</dbReference>
<dbReference type="InterPro" id="IPR000634">
    <property type="entry name" value="Ser/Thr_deHydtase_PyrdxlP-BS"/>
</dbReference>
<keyword evidence="5 11" id="KW-0028">Amino-acid biosynthesis</keyword>
<dbReference type="CDD" id="cd04907">
    <property type="entry name" value="ACT_ThrD-I_2"/>
    <property type="match status" value="1"/>
</dbReference>
<dbReference type="GO" id="GO:0004794">
    <property type="term" value="F:threonine deaminase activity"/>
    <property type="evidence" value="ECO:0007669"/>
    <property type="project" value="UniProtKB-UniRule"/>
</dbReference>
<accession>A0AB34J7R5</accession>
<evidence type="ECO:0000256" key="2">
    <source>
        <dbReference type="ARBA" id="ARBA00001933"/>
    </source>
</evidence>
<evidence type="ECO:0000256" key="9">
    <source>
        <dbReference type="ARBA" id="ARBA00023239"/>
    </source>
</evidence>
<dbReference type="InterPro" id="IPR001721">
    <property type="entry name" value="TD_ACT-like"/>
</dbReference>
<dbReference type="CDD" id="cd01562">
    <property type="entry name" value="Thr-dehyd"/>
    <property type="match status" value="1"/>
</dbReference>
<dbReference type="Pfam" id="PF00291">
    <property type="entry name" value="PALP"/>
    <property type="match status" value="1"/>
</dbReference>
<protein>
    <recommendedName>
        <fullName evidence="11">Threonine dehydratase</fullName>
        <ecNumber evidence="11">4.3.1.19</ecNumber>
    </recommendedName>
    <alternativeName>
        <fullName evidence="11">Threonine deaminase</fullName>
    </alternativeName>
</protein>
<dbReference type="FunFam" id="3.40.50.1100:FF:000008">
    <property type="entry name" value="L-threonine dehydratase"/>
    <property type="match status" value="1"/>
</dbReference>
<evidence type="ECO:0000256" key="11">
    <source>
        <dbReference type="RuleBase" id="RU362012"/>
    </source>
</evidence>
<evidence type="ECO:0000256" key="4">
    <source>
        <dbReference type="ARBA" id="ARBA00010869"/>
    </source>
</evidence>
<feature type="domain" description="ACT-like" evidence="12">
    <location>
        <begin position="472"/>
        <end position="551"/>
    </location>
</feature>
<evidence type="ECO:0000256" key="5">
    <source>
        <dbReference type="ARBA" id="ARBA00022605"/>
    </source>
</evidence>
<dbReference type="PROSITE" id="PS51672">
    <property type="entry name" value="ACT_LIKE"/>
    <property type="match status" value="2"/>
</dbReference>
<dbReference type="Gene3D" id="3.40.50.1100">
    <property type="match status" value="2"/>
</dbReference>
<dbReference type="InterPro" id="IPR001926">
    <property type="entry name" value="TrpB-like_PALP"/>
</dbReference>
<keyword evidence="14" id="KW-1185">Reference proteome</keyword>
<keyword evidence="6 11" id="KW-0412">Isoleucine biosynthesis</keyword>
<keyword evidence="9 11" id="KW-0456">Lyase</keyword>
<dbReference type="Proteomes" id="UP001515480">
    <property type="component" value="Unassembled WGS sequence"/>
</dbReference>
<comment type="cofactor">
    <cofactor evidence="2 11">
        <name>pyridoxal 5'-phosphate</name>
        <dbReference type="ChEBI" id="CHEBI:597326"/>
    </cofactor>
</comment>
<comment type="caution">
    <text evidence="13">The sequence shown here is derived from an EMBL/GenBank/DDBJ whole genome shotgun (WGS) entry which is preliminary data.</text>
</comment>
<evidence type="ECO:0000256" key="6">
    <source>
        <dbReference type="ARBA" id="ARBA00022624"/>
    </source>
</evidence>
<evidence type="ECO:0000256" key="7">
    <source>
        <dbReference type="ARBA" id="ARBA00022737"/>
    </source>
</evidence>
<organism evidence="13 14">
    <name type="scientific">Prymnesium parvum</name>
    <name type="common">Toxic golden alga</name>
    <dbReference type="NCBI Taxonomy" id="97485"/>
    <lineage>
        <taxon>Eukaryota</taxon>
        <taxon>Haptista</taxon>
        <taxon>Haptophyta</taxon>
        <taxon>Prymnesiophyceae</taxon>
        <taxon>Prymnesiales</taxon>
        <taxon>Prymnesiaceae</taxon>
        <taxon>Prymnesium</taxon>
    </lineage>
</organism>
<dbReference type="PROSITE" id="PS00165">
    <property type="entry name" value="DEHYDRATASE_SER_THR"/>
    <property type="match status" value="1"/>
</dbReference>
<sequence>MRSPIPPSTGLRSHRAVRRLLCCGVRPPTGATSAVSLESSTNQSWGGNLRGLGHNNYLGKILNARVYEIAHETPLVYAPVLSAALGNRVLLKREDLQPVFSFKIRGAYNKIAQLSREQLAKGIVACSAGNHAQGVALSARELKVDAVIVMPVATPAIKVDAVRKFGGNVRLHGATYDEAQAEAMRLVETEERTLIHPFDDPYVIAGQGTIGMEILKQTTGKPLHAIFVCCGGGGMLAGIAAYVKRVRPGVLVIGVEAEDAAGMTASLRRGRLTTLDSVGIFADGAAVRTVGAETFRICHELVDDMVTVSTDEICAAIKDGFFDTRCILEPAGALAIAGMKSYCAKTNLRDQTFVAIASGANMDFDRLRFVSERADSSETLVSALIPEKPGSFRALVSLIEPRNVTEVSYRFGSRTRAAVLLGFQAKGLEDALNVQQAMREKGFEVSDLSNNELAKAHTRFLAGGRSPVENEVLYRFEFPERPGALTNFLDVLNDSSHNEWTVTLFHYRNHGADIGRVLVGIQVPPDEHSMLDTFLEKLGYVYHCEGDNENYHHFFR</sequence>
<keyword evidence="8 11" id="KW-0663">Pyridoxal phosphate</keyword>
<dbReference type="GO" id="GO:0003941">
    <property type="term" value="F:L-serine ammonia-lyase activity"/>
    <property type="evidence" value="ECO:0007669"/>
    <property type="project" value="TreeGrafter"/>
</dbReference>
<feature type="domain" description="ACT-like" evidence="12">
    <location>
        <begin position="379"/>
        <end position="450"/>
    </location>
</feature>
<comment type="pathway">
    <text evidence="3 11">Amino-acid biosynthesis; L-isoleucine biosynthesis; 2-oxobutanoate from L-threonine: step 1/1.</text>
</comment>
<dbReference type="GO" id="GO:0009097">
    <property type="term" value="P:isoleucine biosynthetic process"/>
    <property type="evidence" value="ECO:0007669"/>
    <property type="project" value="UniProtKB-UniRule"/>
</dbReference>
<dbReference type="Gene3D" id="3.40.1020.10">
    <property type="entry name" value="Biosynthetic Threonine Deaminase, Domain 3"/>
    <property type="match status" value="1"/>
</dbReference>
<dbReference type="InterPro" id="IPR045865">
    <property type="entry name" value="ACT-like_dom_sf"/>
</dbReference>
<dbReference type="AlphaFoldDB" id="A0AB34J7R5"/>
<gene>
    <name evidence="13" type="ORF">AB1Y20_004277</name>
</gene>
<reference evidence="13 14" key="1">
    <citation type="journal article" date="2024" name="Science">
        <title>Giant polyketide synthase enzymes in the biosynthesis of giant marine polyether toxins.</title>
        <authorList>
            <person name="Fallon T.R."/>
            <person name="Shende V.V."/>
            <person name="Wierzbicki I.H."/>
            <person name="Pendleton A.L."/>
            <person name="Watervoot N.F."/>
            <person name="Auber R.P."/>
            <person name="Gonzalez D.J."/>
            <person name="Wisecaver J.H."/>
            <person name="Moore B.S."/>
        </authorList>
    </citation>
    <scope>NUCLEOTIDE SEQUENCE [LARGE SCALE GENOMIC DNA]</scope>
    <source>
        <strain evidence="13 14">12B1</strain>
    </source>
</reference>
<dbReference type="Pfam" id="PF00585">
    <property type="entry name" value="Thr_dehydrat_C"/>
    <property type="match status" value="2"/>
</dbReference>
<evidence type="ECO:0000256" key="10">
    <source>
        <dbReference type="ARBA" id="ARBA00023304"/>
    </source>
</evidence>
<keyword evidence="7" id="KW-0677">Repeat</keyword>
<dbReference type="EC" id="4.3.1.19" evidence="11"/>
<dbReference type="NCBIfam" id="TIGR01124">
    <property type="entry name" value="ilvA_2Cterm"/>
    <property type="match status" value="1"/>
</dbReference>
<evidence type="ECO:0000313" key="14">
    <source>
        <dbReference type="Proteomes" id="UP001515480"/>
    </source>
</evidence>
<dbReference type="SUPFAM" id="SSF53686">
    <property type="entry name" value="Tryptophan synthase beta subunit-like PLP-dependent enzymes"/>
    <property type="match status" value="1"/>
</dbReference>
<dbReference type="GO" id="GO:0006565">
    <property type="term" value="P:L-serine catabolic process"/>
    <property type="evidence" value="ECO:0007669"/>
    <property type="project" value="TreeGrafter"/>
</dbReference>
<dbReference type="SUPFAM" id="SSF55021">
    <property type="entry name" value="ACT-like"/>
    <property type="match status" value="1"/>
</dbReference>
<dbReference type="EMBL" id="JBGBPQ010000012">
    <property type="protein sequence ID" value="KAL1515216.1"/>
    <property type="molecule type" value="Genomic_DNA"/>
</dbReference>
<evidence type="ECO:0000256" key="8">
    <source>
        <dbReference type="ARBA" id="ARBA00022898"/>
    </source>
</evidence>
<dbReference type="InterPro" id="IPR038110">
    <property type="entry name" value="TD_ACT-like_sf"/>
</dbReference>
<evidence type="ECO:0000256" key="1">
    <source>
        <dbReference type="ARBA" id="ARBA00001274"/>
    </source>
</evidence>
<dbReference type="InterPro" id="IPR036052">
    <property type="entry name" value="TrpB-like_PALP_sf"/>
</dbReference>